<proteinExistence type="predicted"/>
<evidence type="ECO:0000313" key="1">
    <source>
        <dbReference type="EMBL" id="GGE10999.1"/>
    </source>
</evidence>
<dbReference type="RefSeq" id="WP_188405763.1">
    <property type="nucleotide sequence ID" value="NZ_BMGL01000005.1"/>
</dbReference>
<organism evidence="1 2">
    <name type="scientific">Psychroflexus salis</name>
    <dbReference type="NCBI Taxonomy" id="1526574"/>
    <lineage>
        <taxon>Bacteria</taxon>
        <taxon>Pseudomonadati</taxon>
        <taxon>Bacteroidota</taxon>
        <taxon>Flavobacteriia</taxon>
        <taxon>Flavobacteriales</taxon>
        <taxon>Flavobacteriaceae</taxon>
        <taxon>Psychroflexus</taxon>
    </lineage>
</organism>
<dbReference type="EMBL" id="BMGL01000005">
    <property type="protein sequence ID" value="GGE10999.1"/>
    <property type="molecule type" value="Genomic_DNA"/>
</dbReference>
<comment type="caution">
    <text evidence="1">The sequence shown here is derived from an EMBL/GenBank/DDBJ whole genome shotgun (WGS) entry which is preliminary data.</text>
</comment>
<reference evidence="1 2" key="1">
    <citation type="journal article" date="2014" name="Int. J. Syst. Evol. Microbiol.">
        <title>Complete genome sequence of Corynebacterium casei LMG S-19264T (=DSM 44701T), isolated from a smear-ripened cheese.</title>
        <authorList>
            <consortium name="US DOE Joint Genome Institute (JGI-PGF)"/>
            <person name="Walter F."/>
            <person name="Albersmeier A."/>
            <person name="Kalinowski J."/>
            <person name="Ruckert C."/>
        </authorList>
    </citation>
    <scope>NUCLEOTIDE SEQUENCE [LARGE SCALE GENOMIC DNA]</scope>
    <source>
        <strain evidence="1 2">CGMCC 1.12925</strain>
    </source>
</reference>
<dbReference type="AlphaFoldDB" id="A0A916ZRY5"/>
<accession>A0A916ZRY5</accession>
<keyword evidence="2" id="KW-1185">Reference proteome</keyword>
<gene>
    <name evidence="1" type="ORF">GCM10010831_10570</name>
</gene>
<sequence length="95" mass="10749">MDTQTLSQKIEELKQKGYLVNYSVKDNRIVNQDEKIELKIDDLIIDDFFRFEGMSNPSDTSILYAINTENGKKGTLVEGYGVNSSISKALAEKIK</sequence>
<evidence type="ECO:0008006" key="3">
    <source>
        <dbReference type="Google" id="ProtNLM"/>
    </source>
</evidence>
<protein>
    <recommendedName>
        <fullName evidence="3">Phosphoribosylpyrophosphate synthetase</fullName>
    </recommendedName>
</protein>
<evidence type="ECO:0000313" key="2">
    <source>
        <dbReference type="Proteomes" id="UP000599688"/>
    </source>
</evidence>
<name>A0A916ZRY5_9FLAO</name>
<dbReference type="Proteomes" id="UP000599688">
    <property type="component" value="Unassembled WGS sequence"/>
</dbReference>